<dbReference type="RefSeq" id="WP_153737782.1">
    <property type="nucleotide sequence ID" value="NZ_WJNG01000014.1"/>
</dbReference>
<dbReference type="AlphaFoldDB" id="A0A6A8DSH0"/>
<evidence type="ECO:0000313" key="2">
    <source>
        <dbReference type="EMBL" id="MRH44172.1"/>
    </source>
</evidence>
<dbReference type="OrthoDB" id="1932566at2"/>
<name>A0A6A8DSH0_9BACI</name>
<evidence type="ECO:0000313" key="3">
    <source>
        <dbReference type="Proteomes" id="UP000799092"/>
    </source>
</evidence>
<proteinExistence type="predicted"/>
<feature type="transmembrane region" description="Helical" evidence="1">
    <location>
        <begin position="7"/>
        <end position="25"/>
    </location>
</feature>
<keyword evidence="1" id="KW-0472">Membrane</keyword>
<dbReference type="Pfam" id="PF19754">
    <property type="entry name" value="DUF6241"/>
    <property type="match status" value="1"/>
</dbReference>
<keyword evidence="3" id="KW-1185">Reference proteome</keyword>
<reference evidence="2" key="1">
    <citation type="submission" date="2019-11" db="EMBL/GenBank/DDBJ databases">
        <authorList>
            <person name="Li J."/>
        </authorList>
    </citation>
    <scope>NUCLEOTIDE SEQUENCE</scope>
    <source>
        <strain evidence="2">B6B</strain>
    </source>
</reference>
<accession>A0A6A8DSH0</accession>
<comment type="caution">
    <text evidence="2">The sequence shown here is derived from an EMBL/GenBank/DDBJ whole genome shotgun (WGS) entry which is preliminary data.</text>
</comment>
<dbReference type="EMBL" id="WJNG01000014">
    <property type="protein sequence ID" value="MRH44172.1"/>
    <property type="molecule type" value="Genomic_DNA"/>
</dbReference>
<organism evidence="2 3">
    <name type="scientific">Aquibacillus halophilus</name>
    <dbReference type="NCBI Taxonomy" id="930132"/>
    <lineage>
        <taxon>Bacteria</taxon>
        <taxon>Bacillati</taxon>
        <taxon>Bacillota</taxon>
        <taxon>Bacilli</taxon>
        <taxon>Bacillales</taxon>
        <taxon>Bacillaceae</taxon>
        <taxon>Aquibacillus</taxon>
    </lineage>
</organism>
<keyword evidence="1" id="KW-0812">Transmembrane</keyword>
<keyword evidence="1" id="KW-1133">Transmembrane helix</keyword>
<dbReference type="InterPro" id="IPR046208">
    <property type="entry name" value="DUF6241"/>
</dbReference>
<dbReference type="Proteomes" id="UP000799092">
    <property type="component" value="Unassembled WGS sequence"/>
</dbReference>
<evidence type="ECO:0000256" key="1">
    <source>
        <dbReference type="SAM" id="Phobius"/>
    </source>
</evidence>
<protein>
    <submittedName>
        <fullName evidence="2">Uncharacterized protein</fullName>
    </submittedName>
</protein>
<gene>
    <name evidence="2" type="ORF">GH741_16135</name>
</gene>
<sequence>MKKNKKKFIYLFSSVTVLVIGLIIWKTGSNVEEPVEISEEELEEIQEEQVDIQASNEENFENETTPADELKKYETMSNDSILQEIHKMTHQKVMAKHKWGSVEITRQRVEKIYAEIEKKEDFQNQAVILNLLSPWLEGNFDNAVEVHNQVWSIQDGTIGKASRLLTPEEEREYINKHF</sequence>